<reference evidence="6 7" key="2">
    <citation type="journal article" date="2018" name="Plant J.">
        <title>The Physcomitrella patens chromosome-scale assembly reveals moss genome structure and evolution.</title>
        <authorList>
            <person name="Lang D."/>
            <person name="Ullrich K.K."/>
            <person name="Murat F."/>
            <person name="Fuchs J."/>
            <person name="Jenkins J."/>
            <person name="Haas F.B."/>
            <person name="Piednoel M."/>
            <person name="Gundlach H."/>
            <person name="Van Bel M."/>
            <person name="Meyberg R."/>
            <person name="Vives C."/>
            <person name="Morata J."/>
            <person name="Symeonidi A."/>
            <person name="Hiss M."/>
            <person name="Muchero W."/>
            <person name="Kamisugi Y."/>
            <person name="Saleh O."/>
            <person name="Blanc G."/>
            <person name="Decker E.L."/>
            <person name="van Gessel N."/>
            <person name="Grimwood J."/>
            <person name="Hayes R.D."/>
            <person name="Graham S.W."/>
            <person name="Gunter L.E."/>
            <person name="McDaniel S.F."/>
            <person name="Hoernstein S.N.W."/>
            <person name="Larsson A."/>
            <person name="Li F.W."/>
            <person name="Perroud P.F."/>
            <person name="Phillips J."/>
            <person name="Ranjan P."/>
            <person name="Rokshar D.S."/>
            <person name="Rothfels C.J."/>
            <person name="Schneider L."/>
            <person name="Shu S."/>
            <person name="Stevenson D.W."/>
            <person name="Thummler F."/>
            <person name="Tillich M."/>
            <person name="Villarreal Aguilar J.C."/>
            <person name="Widiez T."/>
            <person name="Wong G.K."/>
            <person name="Wymore A."/>
            <person name="Zhang Y."/>
            <person name="Zimmer A.D."/>
            <person name="Quatrano R.S."/>
            <person name="Mayer K.F.X."/>
            <person name="Goodstein D."/>
            <person name="Casacuberta J.M."/>
            <person name="Vandepoele K."/>
            <person name="Reski R."/>
            <person name="Cuming A.C."/>
            <person name="Tuskan G.A."/>
            <person name="Maumus F."/>
            <person name="Salse J."/>
            <person name="Schmutz J."/>
            <person name="Rensing S.A."/>
        </authorList>
    </citation>
    <scope>NUCLEOTIDE SEQUENCE [LARGE SCALE GENOMIC DNA]</scope>
    <source>
        <strain evidence="6 7">cv. Gransden 2004</strain>
    </source>
</reference>
<name>A0A7I4A482_PHYPA</name>
<dbReference type="GO" id="GO:0016567">
    <property type="term" value="P:protein ubiquitination"/>
    <property type="evidence" value="ECO:0007669"/>
    <property type="project" value="InterPro"/>
</dbReference>
<evidence type="ECO:0000313" key="6">
    <source>
        <dbReference type="EnsemblPlants" id="Pp3c10_5410V3.2"/>
    </source>
</evidence>
<dbReference type="GO" id="GO:0008270">
    <property type="term" value="F:zinc ion binding"/>
    <property type="evidence" value="ECO:0007669"/>
    <property type="project" value="UniProtKB-KW"/>
</dbReference>
<gene>
    <name evidence="6" type="primary">LOC112287975</name>
</gene>
<accession>A0A7I4A482</accession>
<protein>
    <recommendedName>
        <fullName evidence="5">RING-type domain-containing protein</fullName>
    </recommendedName>
</protein>
<proteinExistence type="predicted"/>
<comment type="subcellular location">
    <subcellularLocation>
        <location evidence="1">Nucleus</location>
    </subcellularLocation>
</comment>
<dbReference type="EMBL" id="ABEU02000010">
    <property type="status" value="NOT_ANNOTATED_CDS"/>
    <property type="molecule type" value="Genomic_DNA"/>
</dbReference>
<dbReference type="InterPro" id="IPR044718">
    <property type="entry name" value="HOS1"/>
</dbReference>
<dbReference type="Gramene" id="Pp3c10_5410V3.4">
    <property type="protein sequence ID" value="Pp3c10_5410V3.4"/>
    <property type="gene ID" value="Pp3c10_5410"/>
</dbReference>
<feature type="compositionally biased region" description="Basic and acidic residues" evidence="4">
    <location>
        <begin position="860"/>
        <end position="875"/>
    </location>
</feature>
<dbReference type="InterPro" id="IPR001841">
    <property type="entry name" value="Znf_RING"/>
</dbReference>
<dbReference type="RefSeq" id="XP_024387451.1">
    <property type="nucleotide sequence ID" value="XM_024531683.2"/>
</dbReference>
<dbReference type="EnsemblPlants" id="Pp3c10_5410V3.4">
    <property type="protein sequence ID" value="Pp3c10_5410V3.4"/>
    <property type="gene ID" value="Pp3c10_5410"/>
</dbReference>
<feature type="region of interest" description="Disordered" evidence="4">
    <location>
        <begin position="707"/>
        <end position="735"/>
    </location>
</feature>
<reference evidence="6" key="3">
    <citation type="submission" date="2020-12" db="UniProtKB">
        <authorList>
            <consortium name="EnsemblPlants"/>
        </authorList>
    </citation>
    <scope>IDENTIFICATION</scope>
</reference>
<feature type="compositionally biased region" description="Polar residues" evidence="4">
    <location>
        <begin position="920"/>
        <end position="934"/>
    </location>
</feature>
<dbReference type="InterPro" id="IPR013083">
    <property type="entry name" value="Znf_RING/FYVE/PHD"/>
</dbReference>
<evidence type="ECO:0000259" key="5">
    <source>
        <dbReference type="PROSITE" id="PS50089"/>
    </source>
</evidence>
<dbReference type="GO" id="GO:0005737">
    <property type="term" value="C:cytoplasm"/>
    <property type="evidence" value="ECO:0000318"/>
    <property type="project" value="GO_Central"/>
</dbReference>
<keyword evidence="2" id="KW-0539">Nucleus</keyword>
<dbReference type="Gene3D" id="3.30.40.10">
    <property type="entry name" value="Zinc/RING finger domain, C3HC4 (zinc finger)"/>
    <property type="match status" value="1"/>
</dbReference>
<keyword evidence="3" id="KW-0863">Zinc-finger</keyword>
<dbReference type="PANTHER" id="PTHR47358">
    <property type="entry name" value="E3 UBIQUITIN-PROTEIN LIGASE HOS1"/>
    <property type="match status" value="1"/>
</dbReference>
<dbReference type="PANTHER" id="PTHR47358:SF2">
    <property type="entry name" value="E3 UBIQUITIN-PROTEIN LIGASE HOS1"/>
    <property type="match status" value="1"/>
</dbReference>
<dbReference type="InterPro" id="IPR025151">
    <property type="entry name" value="ELYS_dom"/>
</dbReference>
<evidence type="ECO:0000256" key="2">
    <source>
        <dbReference type="ARBA" id="ARBA00023242"/>
    </source>
</evidence>
<dbReference type="AlphaFoldDB" id="A0A7I4A482"/>
<dbReference type="GO" id="GO:0005634">
    <property type="term" value="C:nucleus"/>
    <property type="evidence" value="ECO:0000318"/>
    <property type="project" value="GO_Central"/>
</dbReference>
<dbReference type="KEGG" id="ppp:112287975"/>
<keyword evidence="3" id="KW-0479">Metal-binding</keyword>
<evidence type="ECO:0000256" key="1">
    <source>
        <dbReference type="ARBA" id="ARBA00004123"/>
    </source>
</evidence>
<evidence type="ECO:0000256" key="3">
    <source>
        <dbReference type="PROSITE-ProRule" id="PRU00175"/>
    </source>
</evidence>
<sequence>MADISRQQAALERLALLEPCELSAEAKTETCRATRDLRSCGRAVRHVLSACGHACLCLECLQRSVSCPICRTPTGSFGQDKLRLFEELVDAGLIQKGAELAAESVDVGRLYSFFDVALNNNLVSLICHYVAEVCMDEGAVSSNALVSILLDGVVVKDWCRRTFHSVALGLRDIYNLSPKQMIAKTDVIDWNGRRLEGVVYILEALEAPLVDQPLSPALIELRQLLESIRKVIQHLEVMTWCARHQFLETIRSSYTSISQWHASVKERTSVAQDRAWPETHNNCKLEVLQPATLFIEDALVNLGLLEGDDENEVGFGDLPELNWLRQGPTAQTPGSLRFRRDLEPTQSRSPYPPESVRAAVDLLFLKGTCDLILAKKAIFLYFLFDRHWASPDENWRGVVDDYVSVFSISRHFMLESLVFYLLDDSSDHALEDACQLLPEIASHNTHPKVVTVLLERQKPEAALAVLRATGRDSQGVGLVPLSDALTTVRVWLQCGLLTQSYLYQRSYVDCVKREGGDWLTSTEVLVSEICRLCMGMSLVNKMLSLPWRIEEEKYVRKSLLDHAGEDSSSTSGNLLVVFYVQRCRYIDAHLVHKKLRELEELWGDKCTDEAKISRVRMASEQRNRIVEKCMELLPELQRRQARSAIIDSPQPDLESLQPLVQAVDEHRLNPLASPLFGYPGGNLIREPMALEENNFPSSSAWAGYSHPSFTQERLGPRSPAPPSPILSNTNFPETNGLTVSHEFATMGESPVQGRRLRYEAEQPRESPFPTIDFGNVRSGDGLDTAGPGSWASGVEKHITVKRNETGYSGNGSLLTIENGLRTDGLHTDNSHTVEMDIEGNNGWSSNGKRHPSDRSWLQSDGEKESLKDFTLKPIDEGSGPLSDIGTLPRESSRRNAEADENGGSRWRSDEGGDEPVPSLLPSTRLKTLSQSQGRSRSRFYSFRV</sequence>
<dbReference type="Pfam" id="PF13934">
    <property type="entry name" value="ELYS"/>
    <property type="match status" value="1"/>
</dbReference>
<dbReference type="GO" id="GO:0045892">
    <property type="term" value="P:negative regulation of DNA-templated transcription"/>
    <property type="evidence" value="ECO:0000318"/>
    <property type="project" value="GO_Central"/>
</dbReference>
<evidence type="ECO:0000313" key="7">
    <source>
        <dbReference type="Proteomes" id="UP000006727"/>
    </source>
</evidence>
<dbReference type="Proteomes" id="UP000006727">
    <property type="component" value="Chromosome 10"/>
</dbReference>
<dbReference type="GO" id="GO:0004842">
    <property type="term" value="F:ubiquitin-protein transferase activity"/>
    <property type="evidence" value="ECO:0000318"/>
    <property type="project" value="GO_Central"/>
</dbReference>
<dbReference type="PROSITE" id="PS50089">
    <property type="entry name" value="ZF_RING_2"/>
    <property type="match status" value="1"/>
</dbReference>
<dbReference type="EnsemblPlants" id="Pp3c10_5410V3.2">
    <property type="protein sequence ID" value="Pp3c10_5410V3.2"/>
    <property type="gene ID" value="Pp3c10_5410"/>
</dbReference>
<dbReference type="GeneID" id="112287975"/>
<dbReference type="Gramene" id="Pp3c10_5410V3.2">
    <property type="protein sequence ID" value="Pp3c10_5410V3.2"/>
    <property type="gene ID" value="Pp3c10_5410"/>
</dbReference>
<dbReference type="OrthoDB" id="20729at2759"/>
<feature type="region of interest" description="Disordered" evidence="4">
    <location>
        <begin position="837"/>
        <end position="944"/>
    </location>
</feature>
<feature type="domain" description="RING-type" evidence="5">
    <location>
        <begin position="40"/>
        <end position="71"/>
    </location>
</feature>
<keyword evidence="3" id="KW-0862">Zinc</keyword>
<keyword evidence="7" id="KW-1185">Reference proteome</keyword>
<dbReference type="FunCoup" id="A0A7I4A482">
    <property type="interactions" value="2941"/>
</dbReference>
<organism evidence="6 7">
    <name type="scientific">Physcomitrium patens</name>
    <name type="common">Spreading-leaved earth moss</name>
    <name type="synonym">Physcomitrella patens</name>
    <dbReference type="NCBI Taxonomy" id="3218"/>
    <lineage>
        <taxon>Eukaryota</taxon>
        <taxon>Viridiplantae</taxon>
        <taxon>Streptophyta</taxon>
        <taxon>Embryophyta</taxon>
        <taxon>Bryophyta</taxon>
        <taxon>Bryophytina</taxon>
        <taxon>Bryopsida</taxon>
        <taxon>Funariidae</taxon>
        <taxon>Funariales</taxon>
        <taxon>Funariaceae</taxon>
        <taxon>Physcomitrium</taxon>
    </lineage>
</organism>
<feature type="compositionally biased region" description="Polar residues" evidence="4">
    <location>
        <begin position="725"/>
        <end position="735"/>
    </location>
</feature>
<evidence type="ECO:0000256" key="4">
    <source>
        <dbReference type="SAM" id="MobiDB-lite"/>
    </source>
</evidence>
<reference evidence="6 7" key="1">
    <citation type="journal article" date="2008" name="Science">
        <title>The Physcomitrella genome reveals evolutionary insights into the conquest of land by plants.</title>
        <authorList>
            <person name="Rensing S."/>
            <person name="Lang D."/>
            <person name="Zimmer A."/>
            <person name="Terry A."/>
            <person name="Salamov A."/>
            <person name="Shapiro H."/>
            <person name="Nishiyama T."/>
            <person name="Perroud P.-F."/>
            <person name="Lindquist E."/>
            <person name="Kamisugi Y."/>
            <person name="Tanahashi T."/>
            <person name="Sakakibara K."/>
            <person name="Fujita T."/>
            <person name="Oishi K."/>
            <person name="Shin-I T."/>
            <person name="Kuroki Y."/>
            <person name="Toyoda A."/>
            <person name="Suzuki Y."/>
            <person name="Hashimoto A."/>
            <person name="Yamaguchi K."/>
            <person name="Sugano A."/>
            <person name="Kohara Y."/>
            <person name="Fujiyama A."/>
            <person name="Anterola A."/>
            <person name="Aoki S."/>
            <person name="Ashton N."/>
            <person name="Barbazuk W.B."/>
            <person name="Barker E."/>
            <person name="Bennetzen J."/>
            <person name="Bezanilla M."/>
            <person name="Blankenship R."/>
            <person name="Cho S.H."/>
            <person name="Dutcher S."/>
            <person name="Estelle M."/>
            <person name="Fawcett J.A."/>
            <person name="Gundlach H."/>
            <person name="Hanada K."/>
            <person name="Heyl A."/>
            <person name="Hicks K.A."/>
            <person name="Hugh J."/>
            <person name="Lohr M."/>
            <person name="Mayer K."/>
            <person name="Melkozernov A."/>
            <person name="Murata T."/>
            <person name="Nelson D."/>
            <person name="Pils B."/>
            <person name="Prigge M."/>
            <person name="Reiss B."/>
            <person name="Renner T."/>
            <person name="Rombauts S."/>
            <person name="Rushton P."/>
            <person name="Sanderfoot A."/>
            <person name="Schween G."/>
            <person name="Shiu S.-H."/>
            <person name="Stueber K."/>
            <person name="Theodoulou F.L."/>
            <person name="Tu H."/>
            <person name="Van de Peer Y."/>
            <person name="Verrier P.J."/>
            <person name="Waters E."/>
            <person name="Wood A."/>
            <person name="Yang L."/>
            <person name="Cove D."/>
            <person name="Cuming A."/>
            <person name="Hasebe M."/>
            <person name="Lucas S."/>
            <person name="Mishler D.B."/>
            <person name="Reski R."/>
            <person name="Grigoriev I."/>
            <person name="Quatrano R.S."/>
            <person name="Boore J.L."/>
        </authorList>
    </citation>
    <scope>NUCLEOTIDE SEQUENCE [LARGE SCALE GENOMIC DNA]</scope>
    <source>
        <strain evidence="6 7">cv. Gransden 2004</strain>
    </source>
</reference>